<organism evidence="6 7">
    <name type="scientific">Thalassotalea litorea</name>
    <dbReference type="NCBI Taxonomy" id="2020715"/>
    <lineage>
        <taxon>Bacteria</taxon>
        <taxon>Pseudomonadati</taxon>
        <taxon>Pseudomonadota</taxon>
        <taxon>Gammaproteobacteria</taxon>
        <taxon>Alteromonadales</taxon>
        <taxon>Colwelliaceae</taxon>
        <taxon>Thalassotalea</taxon>
    </lineage>
</organism>
<keyword evidence="4 5" id="KW-0472">Membrane</keyword>
<dbReference type="Proteomes" id="UP000307790">
    <property type="component" value="Unassembled WGS sequence"/>
</dbReference>
<evidence type="ECO:0000256" key="1">
    <source>
        <dbReference type="ARBA" id="ARBA00004127"/>
    </source>
</evidence>
<evidence type="ECO:0000256" key="5">
    <source>
        <dbReference type="SAM" id="Phobius"/>
    </source>
</evidence>
<protein>
    <submittedName>
        <fullName evidence="6">Isoprenylcysteine carboxylmethyltransferase family protein</fullName>
    </submittedName>
</protein>
<dbReference type="GO" id="GO:0032259">
    <property type="term" value="P:methylation"/>
    <property type="evidence" value="ECO:0007669"/>
    <property type="project" value="UniProtKB-KW"/>
</dbReference>
<name>A0A5R9ITZ5_9GAMM</name>
<feature type="transmembrane region" description="Helical" evidence="5">
    <location>
        <begin position="6"/>
        <end position="24"/>
    </location>
</feature>
<keyword evidence="6" id="KW-0808">Transferase</keyword>
<accession>A0A5R9ITZ5</accession>
<dbReference type="InterPro" id="IPR007318">
    <property type="entry name" value="Phopholipid_MeTrfase"/>
</dbReference>
<dbReference type="Gene3D" id="1.20.120.1630">
    <property type="match status" value="1"/>
</dbReference>
<keyword evidence="6" id="KW-0489">Methyltransferase</keyword>
<keyword evidence="2 5" id="KW-0812">Transmembrane</keyword>
<dbReference type="GO" id="GO:0008168">
    <property type="term" value="F:methyltransferase activity"/>
    <property type="evidence" value="ECO:0007669"/>
    <property type="project" value="UniProtKB-KW"/>
</dbReference>
<dbReference type="GO" id="GO:0012505">
    <property type="term" value="C:endomembrane system"/>
    <property type="evidence" value="ECO:0007669"/>
    <property type="project" value="UniProtKB-SubCell"/>
</dbReference>
<evidence type="ECO:0000313" key="6">
    <source>
        <dbReference type="EMBL" id="TLU67577.1"/>
    </source>
</evidence>
<feature type="transmembrane region" description="Helical" evidence="5">
    <location>
        <begin position="36"/>
        <end position="59"/>
    </location>
</feature>
<dbReference type="AlphaFoldDB" id="A0A5R9ITZ5"/>
<dbReference type="PANTHER" id="PTHR12714">
    <property type="entry name" value="PROTEIN-S ISOPRENYLCYSTEINE O-METHYLTRANSFERASE"/>
    <property type="match status" value="1"/>
</dbReference>
<feature type="transmembrane region" description="Helical" evidence="5">
    <location>
        <begin position="91"/>
        <end position="121"/>
    </location>
</feature>
<reference evidence="6 7" key="1">
    <citation type="submission" date="2019-05" db="EMBL/GenBank/DDBJ databases">
        <title>Genome sequences of Thalassotalea litorea 1K03283.</title>
        <authorList>
            <person name="Zhang D."/>
        </authorList>
    </citation>
    <scope>NUCLEOTIDE SEQUENCE [LARGE SCALE GENOMIC DNA]</scope>
    <source>
        <strain evidence="6 7">MCCC 1K03283</strain>
    </source>
</reference>
<dbReference type="Pfam" id="PF04191">
    <property type="entry name" value="PEMT"/>
    <property type="match status" value="1"/>
</dbReference>
<dbReference type="PANTHER" id="PTHR12714:SF24">
    <property type="entry name" value="SLR1182 PROTEIN"/>
    <property type="match status" value="1"/>
</dbReference>
<keyword evidence="7" id="KW-1185">Reference proteome</keyword>
<comment type="caution">
    <text evidence="6">The sequence shown here is derived from an EMBL/GenBank/DDBJ whole genome shotgun (WGS) entry which is preliminary data.</text>
</comment>
<comment type="subcellular location">
    <subcellularLocation>
        <location evidence="1">Endomembrane system</location>
        <topology evidence="1">Multi-pass membrane protein</topology>
    </subcellularLocation>
</comment>
<evidence type="ECO:0000256" key="3">
    <source>
        <dbReference type="ARBA" id="ARBA00022989"/>
    </source>
</evidence>
<evidence type="ECO:0000256" key="2">
    <source>
        <dbReference type="ARBA" id="ARBA00022692"/>
    </source>
</evidence>
<dbReference type="EMBL" id="VCBC01000002">
    <property type="protein sequence ID" value="TLU67577.1"/>
    <property type="molecule type" value="Genomic_DNA"/>
</dbReference>
<proteinExistence type="predicted"/>
<dbReference type="RefSeq" id="WP_138318180.1">
    <property type="nucleotide sequence ID" value="NZ_VCBC01000002.1"/>
</dbReference>
<evidence type="ECO:0000256" key="4">
    <source>
        <dbReference type="ARBA" id="ARBA00023136"/>
    </source>
</evidence>
<gene>
    <name evidence="6" type="ORF">FE810_01115</name>
</gene>
<sequence length="152" mass="17491">MKFLELKIPPLLLLIAFMAGAWLLRAPNAPLIAINFHNMLAVIVGLIGLLAIMLGVFHFHQKKTSVDPRFPDQTSSLVAHGIYRFSRNPMYLGFALILTGWCVFLASLSAALLVPVFMFYLDRWQIQPEERILESIFKQEYLAYKARVRRWL</sequence>
<keyword evidence="3 5" id="KW-1133">Transmembrane helix</keyword>
<evidence type="ECO:0000313" key="7">
    <source>
        <dbReference type="Proteomes" id="UP000307790"/>
    </source>
</evidence>
<dbReference type="OrthoDB" id="9811969at2"/>